<dbReference type="PANTHER" id="PTHR43877:SF2">
    <property type="entry name" value="AMINOALKYLPHOSPHONATE N-ACETYLTRANSFERASE-RELATED"/>
    <property type="match status" value="1"/>
</dbReference>
<evidence type="ECO:0000256" key="2">
    <source>
        <dbReference type="ARBA" id="ARBA00023315"/>
    </source>
</evidence>
<dbReference type="Pfam" id="PF00583">
    <property type="entry name" value="Acetyltransf_1"/>
    <property type="match status" value="1"/>
</dbReference>
<name>A0A345UYM4_PSEFL</name>
<dbReference type="CDD" id="cd04301">
    <property type="entry name" value="NAT_SF"/>
    <property type="match status" value="1"/>
</dbReference>
<dbReference type="RefSeq" id="WP_115078306.1">
    <property type="nucleotide sequence ID" value="NZ_CP022313.1"/>
</dbReference>
<keyword evidence="1 4" id="KW-0808">Transferase</keyword>
<feature type="domain" description="N-acetyltransferase" evidence="3">
    <location>
        <begin position="3"/>
        <end position="159"/>
    </location>
</feature>
<dbReference type="InterPro" id="IPR016181">
    <property type="entry name" value="Acyl_CoA_acyltransferase"/>
</dbReference>
<dbReference type="SUPFAM" id="SSF55729">
    <property type="entry name" value="Acyl-CoA N-acyltransferases (Nat)"/>
    <property type="match status" value="1"/>
</dbReference>
<organism evidence="4 5">
    <name type="scientific">Pseudomonas fluorescens</name>
    <dbReference type="NCBI Taxonomy" id="294"/>
    <lineage>
        <taxon>Bacteria</taxon>
        <taxon>Pseudomonadati</taxon>
        <taxon>Pseudomonadota</taxon>
        <taxon>Gammaproteobacteria</taxon>
        <taxon>Pseudomonadales</taxon>
        <taxon>Pseudomonadaceae</taxon>
        <taxon>Pseudomonas</taxon>
    </lineage>
</organism>
<evidence type="ECO:0000313" key="5">
    <source>
        <dbReference type="Proteomes" id="UP000254535"/>
    </source>
</evidence>
<proteinExistence type="predicted"/>
<dbReference type="PANTHER" id="PTHR43877">
    <property type="entry name" value="AMINOALKYLPHOSPHONATE N-ACETYLTRANSFERASE-RELATED-RELATED"/>
    <property type="match status" value="1"/>
</dbReference>
<keyword evidence="2" id="KW-0012">Acyltransferase</keyword>
<dbReference type="PROSITE" id="PS51186">
    <property type="entry name" value="GNAT"/>
    <property type="match status" value="1"/>
</dbReference>
<evidence type="ECO:0000256" key="1">
    <source>
        <dbReference type="ARBA" id="ARBA00022679"/>
    </source>
</evidence>
<gene>
    <name evidence="4" type="ORF">CFN16_16040</name>
</gene>
<accession>A0A345UYM4</accession>
<dbReference type="GO" id="GO:0016747">
    <property type="term" value="F:acyltransferase activity, transferring groups other than amino-acyl groups"/>
    <property type="evidence" value="ECO:0007669"/>
    <property type="project" value="InterPro"/>
</dbReference>
<reference evidence="4 5" key="1">
    <citation type="submission" date="2017-07" db="EMBL/GenBank/DDBJ databases">
        <title>Genome sequence of Pseudomonas NEP1.</title>
        <authorList>
            <person name="Nascimento F.X."/>
        </authorList>
    </citation>
    <scope>NUCLEOTIDE SEQUENCE [LARGE SCALE GENOMIC DNA]</scope>
    <source>
        <strain evidence="4 5">NEP1</strain>
    </source>
</reference>
<dbReference type="AlphaFoldDB" id="A0A345UYM4"/>
<dbReference type="Gene3D" id="3.40.630.30">
    <property type="match status" value="1"/>
</dbReference>
<dbReference type="Proteomes" id="UP000254535">
    <property type="component" value="Chromosome"/>
</dbReference>
<dbReference type="InterPro" id="IPR050832">
    <property type="entry name" value="Bact_Acetyltransf"/>
</dbReference>
<evidence type="ECO:0000259" key="3">
    <source>
        <dbReference type="PROSITE" id="PS51186"/>
    </source>
</evidence>
<sequence>MNLKHRPVTAVDVKTICGFPQGVQELYFMFPKAEFPLTEAQMSAAISQRFDSTVVEADGEIVGFANFYRAEHQGICCIGNVIVAPSARGKGVARFIVETMTELAFERWDANEVQLSCFNENTAGLLLYPTLGFVPFDIEERASPGGGRTALIHMIRSRRQAGLFSVGQTAY</sequence>
<dbReference type="EMBL" id="CP022313">
    <property type="protein sequence ID" value="AXJ05576.1"/>
    <property type="molecule type" value="Genomic_DNA"/>
</dbReference>
<protein>
    <submittedName>
        <fullName evidence="4">GNAT family N-acetyltransferase</fullName>
    </submittedName>
</protein>
<dbReference type="InterPro" id="IPR000182">
    <property type="entry name" value="GNAT_dom"/>
</dbReference>
<evidence type="ECO:0000313" key="4">
    <source>
        <dbReference type="EMBL" id="AXJ05576.1"/>
    </source>
</evidence>